<dbReference type="STRING" id="1194083.BN12_420004"/>
<dbReference type="GO" id="GO:0055085">
    <property type="term" value="P:transmembrane transport"/>
    <property type="evidence" value="ECO:0007669"/>
    <property type="project" value="InterPro"/>
</dbReference>
<reference evidence="9 10" key="1">
    <citation type="journal article" date="2013" name="ISME J.">
        <title>A metabolic model for members of the genus Tetrasphaera involved in enhanced biological phosphorus removal.</title>
        <authorList>
            <person name="Kristiansen R."/>
            <person name="Nguyen H.T.T."/>
            <person name="Saunders A.M."/>
            <person name="Nielsen J.L."/>
            <person name="Wimmer R."/>
            <person name="Le V.Q."/>
            <person name="McIlroy S.J."/>
            <person name="Petrovski S."/>
            <person name="Seviour R.J."/>
            <person name="Calteau A."/>
            <person name="Nielsen K.L."/>
            <person name="Nielsen P.H."/>
        </authorList>
    </citation>
    <scope>NUCLEOTIDE SEQUENCE [LARGE SCALE GENOMIC DNA]</scope>
    <source>
        <strain evidence="9 10">T1-X7</strain>
    </source>
</reference>
<dbReference type="SUPFAM" id="SSF161098">
    <property type="entry name" value="MetI-like"/>
    <property type="match status" value="1"/>
</dbReference>
<feature type="transmembrane region" description="Helical" evidence="7">
    <location>
        <begin position="264"/>
        <end position="286"/>
    </location>
</feature>
<keyword evidence="2 7" id="KW-0813">Transport</keyword>
<keyword evidence="3" id="KW-1003">Cell membrane</keyword>
<evidence type="ECO:0000259" key="8">
    <source>
        <dbReference type="PROSITE" id="PS50928"/>
    </source>
</evidence>
<dbReference type="InterPro" id="IPR035906">
    <property type="entry name" value="MetI-like_sf"/>
</dbReference>
<dbReference type="Proteomes" id="UP000035721">
    <property type="component" value="Unassembled WGS sequence"/>
</dbReference>
<dbReference type="EMBL" id="CAJB01000357">
    <property type="protein sequence ID" value="CCH79373.1"/>
    <property type="molecule type" value="Genomic_DNA"/>
</dbReference>
<dbReference type="AlphaFoldDB" id="A0A077LZI3"/>
<dbReference type="GO" id="GO:0005886">
    <property type="term" value="C:plasma membrane"/>
    <property type="evidence" value="ECO:0007669"/>
    <property type="project" value="UniProtKB-SubCell"/>
</dbReference>
<evidence type="ECO:0000313" key="10">
    <source>
        <dbReference type="Proteomes" id="UP000035721"/>
    </source>
</evidence>
<organism evidence="9 10">
    <name type="scientific">Nostocoides japonicum T1-X7</name>
    <dbReference type="NCBI Taxonomy" id="1194083"/>
    <lineage>
        <taxon>Bacteria</taxon>
        <taxon>Bacillati</taxon>
        <taxon>Actinomycetota</taxon>
        <taxon>Actinomycetes</taxon>
        <taxon>Micrococcales</taxon>
        <taxon>Intrasporangiaceae</taxon>
        <taxon>Nostocoides</taxon>
    </lineage>
</organism>
<gene>
    <name evidence="9" type="ORF">BN12_420004</name>
</gene>
<proteinExistence type="inferred from homology"/>
<comment type="caution">
    <text evidence="9">The sequence shown here is derived from an EMBL/GenBank/DDBJ whole genome shotgun (WGS) entry which is preliminary data.</text>
</comment>
<comment type="similarity">
    <text evidence="7">Belongs to the binding-protein-dependent transport system permease family.</text>
</comment>
<feature type="transmembrane region" description="Helical" evidence="7">
    <location>
        <begin position="204"/>
        <end position="227"/>
    </location>
</feature>
<name>A0A077LZI3_9MICO</name>
<comment type="subcellular location">
    <subcellularLocation>
        <location evidence="1 7">Cell membrane</location>
        <topology evidence="1 7">Multi-pass membrane protein</topology>
    </subcellularLocation>
</comment>
<feature type="domain" description="ABC transmembrane type-1" evidence="8">
    <location>
        <begin position="118"/>
        <end position="334"/>
    </location>
</feature>
<evidence type="ECO:0000313" key="9">
    <source>
        <dbReference type="EMBL" id="CCH79373.1"/>
    </source>
</evidence>
<keyword evidence="6 7" id="KW-0472">Membrane</keyword>
<feature type="transmembrane region" description="Helical" evidence="7">
    <location>
        <begin position="158"/>
        <end position="184"/>
    </location>
</feature>
<sequence length="344" mass="37264">MFAYVVRRLFSGVVMLLVMSFVTILLFFSAPVDPARQMCGKSCTPERIEQTRKALGYDKPPTTQWAAFVKGVVVGRDYPADEQMRKEAPQNVVHCSAPCLGYSTVSQQMVASAVGSHVPVSASLALCAFVMWIIAGVVLGVIAALFKGTVLDRTIVGASLLFYAFPTFALALGIYTFFALTPFPGLGHPLFPIPNYTPISQGGVWTWFVNLLLPAFTLALVFIAGYVRITRSFVLESGQEDYIRTAKAKGLESRRILLKHTMRAALTPIVTIAGLDLGGLLGGAIITEKIFNYPGLGKLAFDSTVNYDLPIIVGIVLVAASFVIVANLVVDILYAVIDPRVKYS</sequence>
<dbReference type="PANTHER" id="PTHR43163">
    <property type="entry name" value="DIPEPTIDE TRANSPORT SYSTEM PERMEASE PROTEIN DPPB-RELATED"/>
    <property type="match status" value="1"/>
</dbReference>
<dbReference type="PROSITE" id="PS50928">
    <property type="entry name" value="ABC_TM1"/>
    <property type="match status" value="1"/>
</dbReference>
<dbReference type="Pfam" id="PF00528">
    <property type="entry name" value="BPD_transp_1"/>
    <property type="match status" value="1"/>
</dbReference>
<dbReference type="PANTHER" id="PTHR43163:SF6">
    <property type="entry name" value="DIPEPTIDE TRANSPORT SYSTEM PERMEASE PROTEIN DPPB-RELATED"/>
    <property type="match status" value="1"/>
</dbReference>
<keyword evidence="5 7" id="KW-1133">Transmembrane helix</keyword>
<accession>A0A077LZI3</accession>
<evidence type="ECO:0000256" key="1">
    <source>
        <dbReference type="ARBA" id="ARBA00004651"/>
    </source>
</evidence>
<feature type="transmembrane region" description="Helical" evidence="7">
    <location>
        <begin position="311"/>
        <end position="337"/>
    </location>
</feature>
<evidence type="ECO:0000256" key="7">
    <source>
        <dbReference type="RuleBase" id="RU363032"/>
    </source>
</evidence>
<keyword evidence="10" id="KW-1185">Reference proteome</keyword>
<dbReference type="CDD" id="cd06261">
    <property type="entry name" value="TM_PBP2"/>
    <property type="match status" value="1"/>
</dbReference>
<evidence type="ECO:0000256" key="3">
    <source>
        <dbReference type="ARBA" id="ARBA00022475"/>
    </source>
</evidence>
<dbReference type="InterPro" id="IPR045621">
    <property type="entry name" value="BPD_transp_1_N"/>
</dbReference>
<dbReference type="Gene3D" id="1.10.3720.10">
    <property type="entry name" value="MetI-like"/>
    <property type="match status" value="1"/>
</dbReference>
<feature type="transmembrane region" description="Helical" evidence="7">
    <location>
        <begin position="122"/>
        <end position="146"/>
    </location>
</feature>
<dbReference type="Pfam" id="PF19300">
    <property type="entry name" value="BPD_transp_1_N"/>
    <property type="match status" value="1"/>
</dbReference>
<evidence type="ECO:0000256" key="4">
    <source>
        <dbReference type="ARBA" id="ARBA00022692"/>
    </source>
</evidence>
<evidence type="ECO:0000256" key="5">
    <source>
        <dbReference type="ARBA" id="ARBA00022989"/>
    </source>
</evidence>
<keyword evidence="4 7" id="KW-0812">Transmembrane</keyword>
<dbReference type="OrthoDB" id="5169641at2"/>
<feature type="transmembrane region" description="Helical" evidence="7">
    <location>
        <begin position="9"/>
        <end position="28"/>
    </location>
</feature>
<dbReference type="InterPro" id="IPR000515">
    <property type="entry name" value="MetI-like"/>
</dbReference>
<protein>
    <submittedName>
        <fullName evidence="9">Binding-protein-dependent transport systems inner membrane component</fullName>
    </submittedName>
</protein>
<evidence type="ECO:0000256" key="6">
    <source>
        <dbReference type="ARBA" id="ARBA00023136"/>
    </source>
</evidence>
<evidence type="ECO:0000256" key="2">
    <source>
        <dbReference type="ARBA" id="ARBA00022448"/>
    </source>
</evidence>